<keyword evidence="4" id="KW-0804">Transcription</keyword>
<dbReference type="PANTHER" id="PTHR10015:SF206">
    <property type="entry name" value="HSF-TYPE DNA-BINDING DOMAIN-CONTAINING PROTEIN"/>
    <property type="match status" value="1"/>
</dbReference>
<dbReference type="PANTHER" id="PTHR10015">
    <property type="entry name" value="HEAT SHOCK TRANSCRIPTION FACTOR"/>
    <property type="match status" value="1"/>
</dbReference>
<dbReference type="SMART" id="SM00415">
    <property type="entry name" value="HSF"/>
    <property type="match status" value="1"/>
</dbReference>
<protein>
    <recommendedName>
        <fullName evidence="8">HSF-type DNA-binding domain-containing protein</fullName>
    </recommendedName>
</protein>
<evidence type="ECO:0000256" key="1">
    <source>
        <dbReference type="ARBA" id="ARBA00004123"/>
    </source>
</evidence>
<evidence type="ECO:0000313" key="9">
    <source>
        <dbReference type="EMBL" id="CAE4625947.1"/>
    </source>
</evidence>
<comment type="subcellular location">
    <subcellularLocation>
        <location evidence="1">Nucleus</location>
    </subcellularLocation>
</comment>
<keyword evidence="3" id="KW-0238">DNA-binding</keyword>
<evidence type="ECO:0000259" key="8">
    <source>
        <dbReference type="SMART" id="SM00415"/>
    </source>
</evidence>
<dbReference type="SUPFAM" id="SSF46785">
    <property type="entry name" value="Winged helix' DNA-binding domain"/>
    <property type="match status" value="1"/>
</dbReference>
<comment type="similarity">
    <text evidence="6">Belongs to the HSF family.</text>
</comment>
<evidence type="ECO:0000256" key="4">
    <source>
        <dbReference type="ARBA" id="ARBA00023163"/>
    </source>
</evidence>
<accession>A0A7S4RVZ0</accession>
<dbReference type="InterPro" id="IPR036390">
    <property type="entry name" value="WH_DNA-bd_sf"/>
</dbReference>
<proteinExistence type="inferred from homology"/>
<dbReference type="FunFam" id="1.10.10.10:FF:000027">
    <property type="entry name" value="Heat shock transcription factor 1"/>
    <property type="match status" value="1"/>
</dbReference>
<gene>
    <name evidence="9" type="ORF">DBRI00130_LOCUS24740</name>
</gene>
<keyword evidence="2" id="KW-0805">Transcription regulation</keyword>
<feature type="compositionally biased region" description="Polar residues" evidence="7">
    <location>
        <begin position="318"/>
        <end position="330"/>
    </location>
</feature>
<feature type="domain" description="HSF-type DNA-binding" evidence="8">
    <location>
        <begin position="44"/>
        <end position="151"/>
    </location>
</feature>
<evidence type="ECO:0000256" key="5">
    <source>
        <dbReference type="ARBA" id="ARBA00023242"/>
    </source>
</evidence>
<feature type="compositionally biased region" description="Pro residues" evidence="7">
    <location>
        <begin position="302"/>
        <end position="316"/>
    </location>
</feature>
<dbReference type="InterPro" id="IPR036388">
    <property type="entry name" value="WH-like_DNA-bd_sf"/>
</dbReference>
<dbReference type="GO" id="GO:0003700">
    <property type="term" value="F:DNA-binding transcription factor activity"/>
    <property type="evidence" value="ECO:0007669"/>
    <property type="project" value="InterPro"/>
</dbReference>
<dbReference type="GO" id="GO:0005634">
    <property type="term" value="C:nucleus"/>
    <property type="evidence" value="ECO:0007669"/>
    <property type="project" value="UniProtKB-SubCell"/>
</dbReference>
<evidence type="ECO:0000256" key="6">
    <source>
        <dbReference type="RuleBase" id="RU004020"/>
    </source>
</evidence>
<feature type="region of interest" description="Disordered" evidence="7">
    <location>
        <begin position="295"/>
        <end position="330"/>
    </location>
</feature>
<evidence type="ECO:0000256" key="2">
    <source>
        <dbReference type="ARBA" id="ARBA00023015"/>
    </source>
</evidence>
<keyword evidence="5" id="KW-0539">Nucleus</keyword>
<feature type="region of interest" description="Disordered" evidence="7">
    <location>
        <begin position="1"/>
        <end position="20"/>
    </location>
</feature>
<sequence>MKATPDTITSKENNPTVSVTPKKTLGEVKTKKKAVRASPKQNDECPIFLRKTYHMVDTCEPSVCSWSEDGETFVVKNTETFEKVVIPQFFKHNKFTSFVRQLNFYGFRKIKYCDTIKIDAKLEAETANFWRFRHENFVRGRPDLLMEIKRSNGKEESKQAEEEKPDVVDLKSEVTTLKERIASMSKNIDDLTCLVQNMAVKTEEEPLPSDSKKRKTHPAPQIQLHLQEQDVVMGDAMQDMDFHPGTIFPSSGTSRQQSVTSEISDQAFVEELFGDFEDDIGISDPLSAELDTQCCPQISPAPLEPEPIAQPVPITQPDPVTSSCDNNSPNPELMSKLSNALGLLPTNVQEMLVNRLVTAITNTDAIKSQINAVSACNVVNDDTPQVPQVEDSLPCTPMEHPIAVPLAAATLGALLVQYSTEMKKMNMTSLPVIPVHA</sequence>
<dbReference type="InterPro" id="IPR000232">
    <property type="entry name" value="HSF_DNA-bd"/>
</dbReference>
<dbReference type="Gene3D" id="1.10.10.10">
    <property type="entry name" value="Winged helix-like DNA-binding domain superfamily/Winged helix DNA-binding domain"/>
    <property type="match status" value="1"/>
</dbReference>
<dbReference type="AlphaFoldDB" id="A0A7S4RVZ0"/>
<dbReference type="GO" id="GO:0043565">
    <property type="term" value="F:sequence-specific DNA binding"/>
    <property type="evidence" value="ECO:0007669"/>
    <property type="project" value="InterPro"/>
</dbReference>
<dbReference type="EMBL" id="HBNS01031543">
    <property type="protein sequence ID" value="CAE4625947.1"/>
    <property type="molecule type" value="Transcribed_RNA"/>
</dbReference>
<name>A0A7S4RVZ0_9STRA</name>
<evidence type="ECO:0000256" key="7">
    <source>
        <dbReference type="SAM" id="MobiDB-lite"/>
    </source>
</evidence>
<dbReference type="PRINTS" id="PR00056">
    <property type="entry name" value="HSFDOMAIN"/>
</dbReference>
<dbReference type="Pfam" id="PF00447">
    <property type="entry name" value="HSF_DNA-bind"/>
    <property type="match status" value="1"/>
</dbReference>
<reference evidence="9" key="1">
    <citation type="submission" date="2021-01" db="EMBL/GenBank/DDBJ databases">
        <authorList>
            <person name="Corre E."/>
            <person name="Pelletier E."/>
            <person name="Niang G."/>
            <person name="Scheremetjew M."/>
            <person name="Finn R."/>
            <person name="Kale V."/>
            <person name="Holt S."/>
            <person name="Cochrane G."/>
            <person name="Meng A."/>
            <person name="Brown T."/>
            <person name="Cohen L."/>
        </authorList>
    </citation>
    <scope>NUCLEOTIDE SEQUENCE</scope>
    <source>
        <strain evidence="9">GSO104</strain>
    </source>
</reference>
<evidence type="ECO:0000256" key="3">
    <source>
        <dbReference type="ARBA" id="ARBA00023125"/>
    </source>
</evidence>
<organism evidence="9">
    <name type="scientific">Ditylum brightwellii</name>
    <dbReference type="NCBI Taxonomy" id="49249"/>
    <lineage>
        <taxon>Eukaryota</taxon>
        <taxon>Sar</taxon>
        <taxon>Stramenopiles</taxon>
        <taxon>Ochrophyta</taxon>
        <taxon>Bacillariophyta</taxon>
        <taxon>Mediophyceae</taxon>
        <taxon>Lithodesmiophycidae</taxon>
        <taxon>Lithodesmiales</taxon>
        <taxon>Lithodesmiaceae</taxon>
        <taxon>Ditylum</taxon>
    </lineage>
</organism>